<evidence type="ECO:0000313" key="3">
    <source>
        <dbReference type="Proteomes" id="UP000240615"/>
    </source>
</evidence>
<feature type="transmembrane region" description="Helical" evidence="1">
    <location>
        <begin position="120"/>
        <end position="139"/>
    </location>
</feature>
<keyword evidence="1" id="KW-0812">Transmembrane</keyword>
<feature type="transmembrane region" description="Helical" evidence="1">
    <location>
        <begin position="33"/>
        <end position="54"/>
    </location>
</feature>
<reference evidence="2 3" key="1">
    <citation type="submission" date="2018-01" db="EMBL/GenBank/DDBJ databases">
        <title>Genetic Diversity of Clostridium botulinum in seafood.</title>
        <authorList>
            <person name="Athira V."/>
            <person name="Arun Jyothi P.V."/>
            <person name="Lalitha K.V."/>
            <person name="Joseph T.C."/>
        </authorList>
    </citation>
    <scope>NUCLEOTIDE SEQUENCE [LARGE SCALE GENOMIC DNA]</scope>
    <source>
        <strain evidence="2 3">Mfbjulcb8</strain>
    </source>
</reference>
<feature type="transmembrane region" description="Helical" evidence="1">
    <location>
        <begin position="6"/>
        <end position="26"/>
    </location>
</feature>
<organism evidence="2 3">
    <name type="scientific">Clostridium botulinum</name>
    <dbReference type="NCBI Taxonomy" id="1491"/>
    <lineage>
        <taxon>Bacteria</taxon>
        <taxon>Bacillati</taxon>
        <taxon>Bacillota</taxon>
        <taxon>Clostridia</taxon>
        <taxon>Eubacteriales</taxon>
        <taxon>Clostridiaceae</taxon>
        <taxon>Clostridium</taxon>
    </lineage>
</organism>
<dbReference type="Proteomes" id="UP000240615">
    <property type="component" value="Chromosome"/>
</dbReference>
<dbReference type="EMBL" id="CP027777">
    <property type="protein sequence ID" value="AVQ39397.1"/>
    <property type="molecule type" value="Genomic_DNA"/>
</dbReference>
<keyword evidence="1" id="KW-1133">Transmembrane helix</keyword>
<gene>
    <name evidence="2" type="ORF">C7M56_12195</name>
</gene>
<sequence length="151" mass="16823">MNKKSGFYSAMAVTITTFLFAVGMIIGNDTASYFVCMLLSWGYILLTCSFAVEVTHERKALAYWGMAISTLLIGMIINTKNKPDKWLKALLMVHGIFAPACVIMPMLIIFNSHMGPSGDFIGIIVLLIWCTYFIPIGILSTMHFKKNNVNL</sequence>
<dbReference type="AlphaFoldDB" id="A0ABC8CYT7"/>
<keyword evidence="1" id="KW-0472">Membrane</keyword>
<evidence type="ECO:0000313" key="2">
    <source>
        <dbReference type="EMBL" id="AVQ39397.1"/>
    </source>
</evidence>
<evidence type="ECO:0008006" key="4">
    <source>
        <dbReference type="Google" id="ProtNLM"/>
    </source>
</evidence>
<feature type="transmembrane region" description="Helical" evidence="1">
    <location>
        <begin position="89"/>
        <end position="108"/>
    </location>
</feature>
<protein>
    <recommendedName>
        <fullName evidence="4">DUF3021 domain-containing protein</fullName>
    </recommendedName>
</protein>
<evidence type="ECO:0000256" key="1">
    <source>
        <dbReference type="SAM" id="Phobius"/>
    </source>
</evidence>
<proteinExistence type="predicted"/>
<name>A0ABC8CYT7_CLOBO</name>
<feature type="transmembrane region" description="Helical" evidence="1">
    <location>
        <begin position="60"/>
        <end position="77"/>
    </location>
</feature>
<accession>A0ABC8CYT7</accession>